<reference evidence="1 2" key="2">
    <citation type="submission" date="2018-11" db="EMBL/GenBank/DDBJ databases">
        <authorList>
            <consortium name="Pathogen Informatics"/>
        </authorList>
    </citation>
    <scope>NUCLEOTIDE SEQUENCE [LARGE SCALE GENOMIC DNA]</scope>
</reference>
<evidence type="ECO:0000313" key="3">
    <source>
        <dbReference type="WBParaSite" id="GPUH_0002645401-mRNA-1"/>
    </source>
</evidence>
<keyword evidence="2" id="KW-1185">Reference proteome</keyword>
<sequence length="100" mass="11419">MVDLTDYRTEFPQSLKEIWLQTTKNIQEAQAAAKAYYDKRWNTKTSQFKMGGRVIVSAPTEARRCLHPNLAPRFNGPCRILELSNSSALVKQVYGQEEAI</sequence>
<organism evidence="3">
    <name type="scientific">Gongylonema pulchrum</name>
    <dbReference type="NCBI Taxonomy" id="637853"/>
    <lineage>
        <taxon>Eukaryota</taxon>
        <taxon>Metazoa</taxon>
        <taxon>Ecdysozoa</taxon>
        <taxon>Nematoda</taxon>
        <taxon>Chromadorea</taxon>
        <taxon>Rhabditida</taxon>
        <taxon>Spirurina</taxon>
        <taxon>Spiruromorpha</taxon>
        <taxon>Spiruroidea</taxon>
        <taxon>Gongylonematidae</taxon>
        <taxon>Gongylonema</taxon>
    </lineage>
</organism>
<proteinExistence type="predicted"/>
<dbReference type="WBParaSite" id="GPUH_0002645401-mRNA-1">
    <property type="protein sequence ID" value="GPUH_0002645401-mRNA-1"/>
    <property type="gene ID" value="GPUH_0002645401"/>
</dbReference>
<name>A0A183EZN3_9BILA</name>
<evidence type="ECO:0000313" key="2">
    <source>
        <dbReference type="Proteomes" id="UP000271098"/>
    </source>
</evidence>
<reference evidence="3" key="1">
    <citation type="submission" date="2016-06" db="UniProtKB">
        <authorList>
            <consortium name="WormBaseParasite"/>
        </authorList>
    </citation>
    <scope>IDENTIFICATION</scope>
</reference>
<gene>
    <name evidence="1" type="ORF">GPUH_LOCUS26427</name>
</gene>
<dbReference type="AlphaFoldDB" id="A0A183EZN3"/>
<evidence type="ECO:0000313" key="1">
    <source>
        <dbReference type="EMBL" id="VDN45541.1"/>
    </source>
</evidence>
<dbReference type="OrthoDB" id="5877084at2759"/>
<accession>A0A183EZN3</accession>
<dbReference type="EMBL" id="UYRT01110800">
    <property type="protein sequence ID" value="VDN45541.1"/>
    <property type="molecule type" value="Genomic_DNA"/>
</dbReference>
<protein>
    <submittedName>
        <fullName evidence="3">RES domain-containing protein</fullName>
    </submittedName>
</protein>
<dbReference type="Proteomes" id="UP000271098">
    <property type="component" value="Unassembled WGS sequence"/>
</dbReference>